<feature type="compositionally biased region" description="Basic residues" evidence="7">
    <location>
        <begin position="11"/>
        <end position="23"/>
    </location>
</feature>
<dbReference type="InterPro" id="IPR057676">
    <property type="entry name" value="PH_S11IP_C"/>
</dbReference>
<feature type="compositionally biased region" description="Basic and acidic residues" evidence="7">
    <location>
        <begin position="542"/>
        <end position="553"/>
    </location>
</feature>
<dbReference type="PANTHER" id="PTHR15454:SF69">
    <property type="entry name" value="SERINE_THREONINE-PROTEIN KINASE 11-INTERACTING PROTEIN"/>
    <property type="match status" value="1"/>
</dbReference>
<feature type="domain" description="PLEKHM2 PH" evidence="9">
    <location>
        <begin position="906"/>
        <end position="1045"/>
    </location>
</feature>
<dbReference type="OMA" id="MVKFGRQ"/>
<evidence type="ECO:0000256" key="3">
    <source>
        <dbReference type="ARBA" id="ARBA00020683"/>
    </source>
</evidence>
<dbReference type="Proteomes" id="UP000016666">
    <property type="component" value="Chromosome 7"/>
</dbReference>
<dbReference type="Gene3D" id="3.80.10.10">
    <property type="entry name" value="Ribonuclease Inhibitor"/>
    <property type="match status" value="2"/>
</dbReference>
<dbReference type="InterPro" id="IPR001611">
    <property type="entry name" value="Leu-rich_rpt"/>
</dbReference>
<feature type="domain" description="STK11-interacting protein C-terminal PH" evidence="11">
    <location>
        <begin position="1053"/>
        <end position="1092"/>
    </location>
</feature>
<dbReference type="InterPro" id="IPR025875">
    <property type="entry name" value="Leu-rich_rpt_4"/>
</dbReference>
<evidence type="ECO:0000259" key="11">
    <source>
        <dbReference type="Pfam" id="PF25624"/>
    </source>
</evidence>
<dbReference type="InterPro" id="IPR057292">
    <property type="entry name" value="PH_S11IP"/>
</dbReference>
<feature type="compositionally biased region" description="Polar residues" evidence="7">
    <location>
        <begin position="776"/>
        <end position="790"/>
    </location>
</feature>
<keyword evidence="6" id="KW-0677">Repeat</keyword>
<reference evidence="12 13" key="1">
    <citation type="submission" date="2017-10" db="EMBL/GenBank/DDBJ databases">
        <title>A new Pekin duck reference genome.</title>
        <authorList>
            <person name="Hou Z.-C."/>
            <person name="Zhou Z.-K."/>
            <person name="Zhu F."/>
            <person name="Hou S.-S."/>
        </authorList>
    </citation>
    <scope>NUCLEOTIDE SEQUENCE [LARGE SCALE GENOMIC DNA]</scope>
</reference>
<feature type="region of interest" description="Disordered" evidence="7">
    <location>
        <begin position="495"/>
        <end position="556"/>
    </location>
</feature>
<feature type="domain" description="LKB1 serine/threonine kinase interacting protein 1 N-terminal" evidence="8">
    <location>
        <begin position="52"/>
        <end position="137"/>
    </location>
</feature>
<dbReference type="Pfam" id="PF23142">
    <property type="entry name" value="PH_PLEKHM2"/>
    <property type="match status" value="1"/>
</dbReference>
<evidence type="ECO:0000313" key="12">
    <source>
        <dbReference type="Ensembl" id="ENSAPLP00000002958.2"/>
    </source>
</evidence>
<dbReference type="FunFam" id="3.80.10.10:FF:000658">
    <property type="entry name" value="Serine/threonine-protein kinase 11-interacting protein"/>
    <property type="match status" value="1"/>
</dbReference>
<reference evidence="12" key="3">
    <citation type="submission" date="2025-09" db="UniProtKB">
        <authorList>
            <consortium name="Ensembl"/>
        </authorList>
    </citation>
    <scope>IDENTIFICATION</scope>
</reference>
<evidence type="ECO:0000256" key="2">
    <source>
        <dbReference type="ARBA" id="ARBA00008771"/>
    </source>
</evidence>
<dbReference type="AlphaFoldDB" id="U3I6T7"/>
<dbReference type="GO" id="GO:0008104">
    <property type="term" value="P:intracellular protein localization"/>
    <property type="evidence" value="ECO:0007669"/>
    <property type="project" value="Ensembl"/>
</dbReference>
<proteinExistence type="inferred from homology"/>
<dbReference type="GeneTree" id="ENSGT00940000158471"/>
<evidence type="ECO:0000256" key="7">
    <source>
        <dbReference type="SAM" id="MobiDB-lite"/>
    </source>
</evidence>
<evidence type="ECO:0000313" key="13">
    <source>
        <dbReference type="Proteomes" id="UP000016666"/>
    </source>
</evidence>
<dbReference type="HOGENOM" id="CLU_008018_0_0_1"/>
<sequence>MATGCKRWRCRRGGRARPGRKRGGGSGGGTGTGSGTAPGPAPCPLPLPMAEAAVRGLALLLRDAGDVVLEGSSTLTLPAGTLQHLTRLLEQLLGPREQARGFVALPSHPAETAAVLQAQFLFDVLQKTRSLKLIHVPNCVLQSTVKIFPFKSLRHLELRSVPPHCLRGLRFVYSQLESLTCCKCISTLEEIISACGGDLSCALPWLELHTVNFSYNSITALDDSLQLLNALRVLDLSHNKVQDCELYLTTLTELEYLNLAYNFLSKVPNLGIFSRSKLVTLILRNNELDSINGVEQLVNLQHLDVAYNLLLEHAQLAPLSTLHYLKKLHLEGNPLWFHQNHRSATLVHLSPRAASSNVSISHRPSASHLPKLVQSVSQSIHTSTSERTVLDRSALDSSCAADFSDSQSPAENVAVRLPRKKCKGKVKVRRASISEPSDTEHESQTLPLSAGLVLQHQKEMERMDSFRDRFGVDWLQYKRLEERDQLPVICRSRSADEISGRPAAADLQSENVEAEQVKPQVSPKESSPAVDDTQKEEDLEVDEHGGGELRGKEEADELMLGEEEDEKPEVDLCQPVLVSQIEGEGDPELDWIFLRVTARHVIEVELKAARVLHKLELKCLQKIETSEMNWKRMDLERVFPVLTLHFSYIRKDRQKRKYVVLDDCPEQCLQCVLEVLSPAVEENRQNQDQEKGSMRLQCLKCKHEFLQSLSPWQQGPYPAQVGDTKSLETLVASNQDAAAGGEPIACPSCSSDHVVILPSEVCSSTPLPPSRDGTSEDLSNSLLEGGSQQEGPEEAPALASESGKFYIGGEDSSEVDTSNSTRTPELSGEHDGTLHSASRSLDGVCGSKELSMKSQHFSLSRTDTNGGSMMGSYHYSVSRGPTPSQLSLNSESEETWNLSPPANGALNTRDFRSVDHRLKLYLDMEVFEENNEEFQCFLKVAMVKFGRQGEFLSILVASDLRIYVLEVTGVIRGQPAEWLKKNDSHYLSDVSHLEVGLCHQSLRIEFENPKASYNLLIRNQSCCDQFLQTLTCLIQELPAKHSNKVKEIPTVEMNPQHWLWPLLDSKTTGSAAADGTCFFYLLAYLIQEYSTQNRTQFQLRPRCQVDRTN</sequence>
<dbReference type="InterPro" id="IPR057288">
    <property type="entry name" value="PH_PLEKHM2"/>
</dbReference>
<dbReference type="GO" id="GO:0019901">
    <property type="term" value="F:protein kinase binding"/>
    <property type="evidence" value="ECO:0007669"/>
    <property type="project" value="Ensembl"/>
</dbReference>
<feature type="region of interest" description="Disordered" evidence="7">
    <location>
        <begin position="11"/>
        <end position="44"/>
    </location>
</feature>
<feature type="compositionally biased region" description="Polar residues" evidence="7">
    <location>
        <begin position="815"/>
        <end position="824"/>
    </location>
</feature>
<keyword evidence="13" id="KW-1185">Reference proteome</keyword>
<protein>
    <recommendedName>
        <fullName evidence="3">Serine/threonine-protein kinase 11-interacting protein</fullName>
    </recommendedName>
</protein>
<evidence type="ECO:0000259" key="10">
    <source>
        <dbReference type="Pfam" id="PF25357"/>
    </source>
</evidence>
<feature type="region of interest" description="Disordered" evidence="7">
    <location>
        <begin position="764"/>
        <end position="841"/>
    </location>
</feature>
<evidence type="ECO:0000256" key="4">
    <source>
        <dbReference type="ARBA" id="ARBA00022490"/>
    </source>
</evidence>
<dbReference type="InterPro" id="IPR031782">
    <property type="entry name" value="LIP1_N"/>
</dbReference>
<evidence type="ECO:0000259" key="8">
    <source>
        <dbReference type="Pfam" id="PF15904"/>
    </source>
</evidence>
<evidence type="ECO:0000256" key="5">
    <source>
        <dbReference type="ARBA" id="ARBA00022614"/>
    </source>
</evidence>
<gene>
    <name evidence="12" type="primary">STK11IP</name>
</gene>
<dbReference type="GO" id="GO:0005737">
    <property type="term" value="C:cytoplasm"/>
    <property type="evidence" value="ECO:0007669"/>
    <property type="project" value="UniProtKB-SubCell"/>
</dbReference>
<keyword evidence="4" id="KW-0963">Cytoplasm</keyword>
<dbReference type="SUPFAM" id="SSF52075">
    <property type="entry name" value="Outer arm dynein light chain 1"/>
    <property type="match status" value="1"/>
</dbReference>
<evidence type="ECO:0000259" key="9">
    <source>
        <dbReference type="Pfam" id="PF23142"/>
    </source>
</evidence>
<evidence type="ECO:0000256" key="1">
    <source>
        <dbReference type="ARBA" id="ARBA00004496"/>
    </source>
</evidence>
<name>U3I6T7_ANAPP</name>
<dbReference type="PROSITE" id="PS51450">
    <property type="entry name" value="LRR"/>
    <property type="match status" value="2"/>
</dbReference>
<dbReference type="FunFam" id="3.80.10.10:FF:001219">
    <property type="entry name" value="Serine/threonine-protein kinase 11-interacting protein"/>
    <property type="match status" value="1"/>
</dbReference>
<feature type="domain" description="Serine/threonine-protein kinase 11-interacting protein PH" evidence="10">
    <location>
        <begin position="567"/>
        <end position="683"/>
    </location>
</feature>
<dbReference type="Pfam" id="PF25357">
    <property type="entry name" value="PH_S11IP"/>
    <property type="match status" value="1"/>
</dbReference>
<organism evidence="12 13">
    <name type="scientific">Anas platyrhynchos platyrhynchos</name>
    <name type="common">Northern mallard</name>
    <dbReference type="NCBI Taxonomy" id="8840"/>
    <lineage>
        <taxon>Eukaryota</taxon>
        <taxon>Metazoa</taxon>
        <taxon>Chordata</taxon>
        <taxon>Craniata</taxon>
        <taxon>Vertebrata</taxon>
        <taxon>Euteleostomi</taxon>
        <taxon>Archelosauria</taxon>
        <taxon>Archosauria</taxon>
        <taxon>Dinosauria</taxon>
        <taxon>Saurischia</taxon>
        <taxon>Theropoda</taxon>
        <taxon>Coelurosauria</taxon>
        <taxon>Aves</taxon>
        <taxon>Neognathae</taxon>
        <taxon>Galloanserae</taxon>
        <taxon>Anseriformes</taxon>
        <taxon>Anatidae</taxon>
        <taxon>Anatinae</taxon>
        <taxon>Anas</taxon>
    </lineage>
</organism>
<keyword evidence="5" id="KW-0433">Leucine-rich repeat</keyword>
<accession>U3I6T7</accession>
<dbReference type="STRING" id="8840.ENSAPLP00000002958"/>
<comment type="subcellular location">
    <subcellularLocation>
        <location evidence="1">Cytoplasm</location>
    </subcellularLocation>
</comment>
<reference evidence="12" key="2">
    <citation type="submission" date="2025-08" db="UniProtKB">
        <authorList>
            <consortium name="Ensembl"/>
        </authorList>
    </citation>
    <scope>IDENTIFICATION</scope>
</reference>
<dbReference type="Pfam" id="PF15904">
    <property type="entry name" value="LIP1"/>
    <property type="match status" value="1"/>
</dbReference>
<dbReference type="Ensembl" id="ENSAPLT00000003552.2">
    <property type="protein sequence ID" value="ENSAPLP00000002958.2"/>
    <property type="gene ID" value="ENSAPLG00000003429.2"/>
</dbReference>
<feature type="compositionally biased region" description="Gly residues" evidence="7">
    <location>
        <begin position="24"/>
        <end position="36"/>
    </location>
</feature>
<dbReference type="Pfam" id="PF12799">
    <property type="entry name" value="LRR_4"/>
    <property type="match status" value="1"/>
</dbReference>
<comment type="similarity">
    <text evidence="2">Belongs to the STK11IP family.</text>
</comment>
<dbReference type="PANTHER" id="PTHR15454">
    <property type="entry name" value="NISCHARIN RELATED"/>
    <property type="match status" value="1"/>
</dbReference>
<dbReference type="Pfam" id="PF25624">
    <property type="entry name" value="PH_S11IP_C"/>
    <property type="match status" value="1"/>
</dbReference>
<evidence type="ECO:0000256" key="6">
    <source>
        <dbReference type="ARBA" id="ARBA00022737"/>
    </source>
</evidence>
<dbReference type="InterPro" id="IPR032675">
    <property type="entry name" value="LRR_dom_sf"/>
</dbReference>